<comment type="caution">
    <text evidence="2">The sequence shown here is derived from an EMBL/GenBank/DDBJ whole genome shotgun (WGS) entry which is preliminary data.</text>
</comment>
<dbReference type="PANTHER" id="PTHR19303">
    <property type="entry name" value="TRANSPOSON"/>
    <property type="match status" value="1"/>
</dbReference>
<evidence type="ECO:0000259" key="1">
    <source>
        <dbReference type="Pfam" id="PF03184"/>
    </source>
</evidence>
<dbReference type="EMBL" id="JBHFFA010000007">
    <property type="protein sequence ID" value="KAL2612466.1"/>
    <property type="molecule type" value="Genomic_DNA"/>
</dbReference>
<dbReference type="InterPro" id="IPR050863">
    <property type="entry name" value="CenT-Element_Derived"/>
</dbReference>
<proteinExistence type="predicted"/>
<evidence type="ECO:0000313" key="2">
    <source>
        <dbReference type="EMBL" id="KAL2612466.1"/>
    </source>
</evidence>
<evidence type="ECO:0000313" key="3">
    <source>
        <dbReference type="Proteomes" id="UP001605036"/>
    </source>
</evidence>
<accession>A0ABD1XX06</accession>
<name>A0ABD1XX06_9MARC</name>
<dbReference type="AlphaFoldDB" id="A0ABD1XX06"/>
<dbReference type="Gene3D" id="1.10.10.60">
    <property type="entry name" value="Homeodomain-like"/>
    <property type="match status" value="1"/>
</dbReference>
<dbReference type="InterPro" id="IPR004875">
    <property type="entry name" value="DDE_SF_endonuclease_dom"/>
</dbReference>
<reference evidence="2 3" key="1">
    <citation type="submission" date="2024-09" db="EMBL/GenBank/DDBJ databases">
        <title>Chromosome-scale assembly of Riccia fluitans.</title>
        <authorList>
            <person name="Paukszto L."/>
            <person name="Sawicki J."/>
            <person name="Karawczyk K."/>
            <person name="Piernik-Szablinska J."/>
            <person name="Szczecinska M."/>
            <person name="Mazdziarz M."/>
        </authorList>
    </citation>
    <scope>NUCLEOTIDE SEQUENCE [LARGE SCALE GENOMIC DNA]</scope>
    <source>
        <strain evidence="2">Rf_01</strain>
        <tissue evidence="2">Aerial parts of the thallus</tissue>
    </source>
</reference>
<protein>
    <recommendedName>
        <fullName evidence="1">DDE-1 domain-containing protein</fullName>
    </recommendedName>
</protein>
<keyword evidence="3" id="KW-1185">Reference proteome</keyword>
<gene>
    <name evidence="2" type="ORF">R1flu_024158</name>
</gene>
<dbReference type="Pfam" id="PF03184">
    <property type="entry name" value="DDE_1"/>
    <property type="match status" value="1"/>
</dbReference>
<dbReference type="Proteomes" id="UP001605036">
    <property type="component" value="Unassembled WGS sequence"/>
</dbReference>
<dbReference type="PANTHER" id="PTHR19303:SF73">
    <property type="entry name" value="PROTEIN PDC2"/>
    <property type="match status" value="1"/>
</dbReference>
<feature type="domain" description="DDE-1" evidence="1">
    <location>
        <begin position="168"/>
        <end position="272"/>
    </location>
</feature>
<sequence>MEPEKKKRKLVDLNTKLAIIKHLSEGHNIRATADKFGISKGTVHATKENRESILNKAKSNRSLSKAIIAKARQIASKLGVEGGDFSVLEGWLHKWKEHNNIRSYKISGESGNVDLEQAEQWKLTLKSLLLGYDLKNVFNMDEMGFFFRALPDSMVNHAKQSCKGGKQGKDRIIVVLTCSAMVHIVDEATNLANIELRFFPPNLTSVLQPLDGGIIRSLKALSQKFEVLSLLDNINESLHASDLVKKLTVLDAIKFIDKSWLLVKAETIQKCFTNCGFIIGDEDAQKLHKIATQEEELDALACRIGIPQSNLVIEEQLPEFEVVEESLIRQLVEEHCDIADDDEVEELAIELEDEDQPAVQNVVPIAVARDMVMQLISFAKTCSLFSDELDLT</sequence>
<organism evidence="2 3">
    <name type="scientific">Riccia fluitans</name>
    <dbReference type="NCBI Taxonomy" id="41844"/>
    <lineage>
        <taxon>Eukaryota</taxon>
        <taxon>Viridiplantae</taxon>
        <taxon>Streptophyta</taxon>
        <taxon>Embryophyta</taxon>
        <taxon>Marchantiophyta</taxon>
        <taxon>Marchantiopsida</taxon>
        <taxon>Marchantiidae</taxon>
        <taxon>Marchantiales</taxon>
        <taxon>Ricciaceae</taxon>
        <taxon>Riccia</taxon>
    </lineage>
</organism>